<gene>
    <name evidence="1" type="ORF">SH580_05575</name>
</gene>
<sequence length="225" mass="25726">MKTLLSLLLLLCVCLSAQGRVGRILYYNKPASAPDTVYLYVDDQFHSQIDLPSFQFGQDIEFEQGRGVLKLIFSPRLLEEGEALPEGLPAVNVRKGWEKFLIVVVESQQSSLLPIKAIAINANENHFGNGDFLFMNLTPNLVGGTFGEEQIRVAPRKMHIAKMAAYQGEFLDVKLDYVRPDGQKKRRWMIYQGWRILSDRRTLVFCYVPEGRKSMKYFATQVKNM</sequence>
<proteinExistence type="predicted"/>
<dbReference type="Proteomes" id="UP001324993">
    <property type="component" value="Chromosome"/>
</dbReference>
<reference evidence="1 2" key="1">
    <citation type="submission" date="2023-11" db="EMBL/GenBank/DDBJ databases">
        <title>Coraliomargarita sp. nov., isolated from marine algae.</title>
        <authorList>
            <person name="Lee J.K."/>
            <person name="Baek J.H."/>
            <person name="Kim J.M."/>
            <person name="Choi D.G."/>
            <person name="Jeon C.O."/>
        </authorList>
    </citation>
    <scope>NUCLEOTIDE SEQUENCE [LARGE SCALE GENOMIC DNA]</scope>
    <source>
        <strain evidence="1 2">J2-16</strain>
    </source>
</reference>
<protein>
    <submittedName>
        <fullName evidence="1">Uncharacterized protein</fullName>
    </submittedName>
</protein>
<accession>A0ABZ0RQK3</accession>
<dbReference type="EMBL" id="CP138858">
    <property type="protein sequence ID" value="WPJ97177.1"/>
    <property type="molecule type" value="Genomic_DNA"/>
</dbReference>
<keyword evidence="2" id="KW-1185">Reference proteome</keyword>
<evidence type="ECO:0000313" key="2">
    <source>
        <dbReference type="Proteomes" id="UP001324993"/>
    </source>
</evidence>
<dbReference type="RefSeq" id="WP_319834026.1">
    <property type="nucleotide sequence ID" value="NZ_CP138858.1"/>
</dbReference>
<name>A0ABZ0RQK3_9BACT</name>
<organism evidence="1 2">
    <name type="scientific">Coraliomargarita algicola</name>
    <dbReference type="NCBI Taxonomy" id="3092156"/>
    <lineage>
        <taxon>Bacteria</taxon>
        <taxon>Pseudomonadati</taxon>
        <taxon>Verrucomicrobiota</taxon>
        <taxon>Opitutia</taxon>
        <taxon>Puniceicoccales</taxon>
        <taxon>Coraliomargaritaceae</taxon>
        <taxon>Coraliomargarita</taxon>
    </lineage>
</organism>
<evidence type="ECO:0000313" key="1">
    <source>
        <dbReference type="EMBL" id="WPJ97177.1"/>
    </source>
</evidence>